<proteinExistence type="inferred from homology"/>
<dbReference type="PANTHER" id="PTHR30024">
    <property type="entry name" value="ALIPHATIC SULFONATES-BINDING PROTEIN-RELATED"/>
    <property type="match status" value="1"/>
</dbReference>
<evidence type="ECO:0000313" key="6">
    <source>
        <dbReference type="Proteomes" id="UP001195624"/>
    </source>
</evidence>
<evidence type="ECO:0000256" key="2">
    <source>
        <dbReference type="ARBA" id="ARBA00010742"/>
    </source>
</evidence>
<protein>
    <submittedName>
        <fullName evidence="5">NitT/TauT family transport system substrate-binding protein</fullName>
    </submittedName>
</protein>
<sequence>MTSRLILNQGDRSESRIYYCALYLAESLGLFAKYDVDIQFTTAESGGHTIQGGQVPAVITGEADLTIGGPMVMMKNYQQQGPQMMCFCAAVAANPWFLAAANSEPGFVPDALRGKRVIDVGNVGTATLSFNWLLNQHQLSDQVTLIPGSGDQQADFAAVASGDYDYALHSMHALAPAVASGKLHCVASLAPLCGDMPWSAYIARRDVLQQKRPAFIAFTRAIAEAQQWLLSHDAAALAQQVQPWYADYPAAALVAGLDAYLHSGVFASGPDIARQDFEHFATLLTETGWLSAQIPVPYAALVDMSLVGAIWQQEK</sequence>
<gene>
    <name evidence="5" type="ORF">J2125_002150</name>
</gene>
<organism evidence="5 6">
    <name type="scientific">Winslowiella toletana</name>
    <dbReference type="NCBI Taxonomy" id="92490"/>
    <lineage>
        <taxon>Bacteria</taxon>
        <taxon>Pseudomonadati</taxon>
        <taxon>Pseudomonadota</taxon>
        <taxon>Gammaproteobacteria</taxon>
        <taxon>Enterobacterales</taxon>
        <taxon>Erwiniaceae</taxon>
        <taxon>Winslowiella</taxon>
    </lineage>
</organism>
<evidence type="ECO:0000256" key="1">
    <source>
        <dbReference type="ARBA" id="ARBA00004418"/>
    </source>
</evidence>
<comment type="similarity">
    <text evidence="2">Belongs to the bacterial solute-binding protein SsuA/TauA family.</text>
</comment>
<evidence type="ECO:0000259" key="4">
    <source>
        <dbReference type="Pfam" id="PF09084"/>
    </source>
</evidence>
<dbReference type="Gene3D" id="3.40.190.10">
    <property type="entry name" value="Periplasmic binding protein-like II"/>
    <property type="match status" value="2"/>
</dbReference>
<dbReference type="InterPro" id="IPR015168">
    <property type="entry name" value="SsuA/THI5"/>
</dbReference>
<dbReference type="PANTHER" id="PTHR30024:SF47">
    <property type="entry name" value="TAURINE-BINDING PERIPLASMIC PROTEIN"/>
    <property type="match status" value="1"/>
</dbReference>
<reference evidence="6" key="1">
    <citation type="submission" date="2023-07" db="EMBL/GenBank/DDBJ databases">
        <title>Genome mining of underrepresented organisms for secondary metabolites.</title>
        <authorList>
            <person name="D'Agostino P.M."/>
        </authorList>
    </citation>
    <scope>NUCLEOTIDE SEQUENCE [LARGE SCALE GENOMIC DNA]</scope>
    <source>
        <strain evidence="6">WS4403</strain>
    </source>
</reference>
<dbReference type="Pfam" id="PF09084">
    <property type="entry name" value="NMT1"/>
    <property type="match status" value="1"/>
</dbReference>
<accession>A0ABS4PAJ2</accession>
<evidence type="ECO:0000256" key="3">
    <source>
        <dbReference type="ARBA" id="ARBA00022729"/>
    </source>
</evidence>
<keyword evidence="6" id="KW-1185">Reference proteome</keyword>
<comment type="subcellular location">
    <subcellularLocation>
        <location evidence="1">Periplasm</location>
    </subcellularLocation>
</comment>
<dbReference type="SUPFAM" id="SSF53850">
    <property type="entry name" value="Periplasmic binding protein-like II"/>
    <property type="match status" value="1"/>
</dbReference>
<dbReference type="RefSeq" id="WP_209499496.1">
    <property type="nucleotide sequence ID" value="NZ_JAGGMQ010000001.1"/>
</dbReference>
<dbReference type="Proteomes" id="UP001195624">
    <property type="component" value="Unassembled WGS sequence"/>
</dbReference>
<keyword evidence="3" id="KW-0732">Signal</keyword>
<feature type="domain" description="SsuA/THI5-like" evidence="4">
    <location>
        <begin position="19"/>
        <end position="235"/>
    </location>
</feature>
<comment type="caution">
    <text evidence="5">The sequence shown here is derived from an EMBL/GenBank/DDBJ whole genome shotgun (WGS) entry which is preliminary data.</text>
</comment>
<dbReference type="EMBL" id="JAGGMQ010000001">
    <property type="protein sequence ID" value="MBP2168958.1"/>
    <property type="molecule type" value="Genomic_DNA"/>
</dbReference>
<evidence type="ECO:0000313" key="5">
    <source>
        <dbReference type="EMBL" id="MBP2168958.1"/>
    </source>
</evidence>
<name>A0ABS4PAJ2_9GAMM</name>